<reference evidence="2 3" key="1">
    <citation type="submission" date="2017-04" db="EMBL/GenBank/DDBJ databases">
        <authorList>
            <person name="Varghese N."/>
            <person name="Submissions S."/>
        </authorList>
    </citation>
    <scope>NUCLEOTIDE SEQUENCE [LARGE SCALE GENOMIC DNA]</scope>
    <source>
        <strain evidence="2 3">J3</strain>
    </source>
</reference>
<accession>A0ABY1M868</accession>
<gene>
    <name evidence="2" type="ORF">SAMN02745947_00942</name>
</gene>
<dbReference type="InterPro" id="IPR051321">
    <property type="entry name" value="PHA/PHB_synthase"/>
</dbReference>
<protein>
    <submittedName>
        <fullName evidence="2">Alpha/beta hydrolase fold</fullName>
    </submittedName>
</protein>
<dbReference type="Gene3D" id="3.40.50.1820">
    <property type="entry name" value="alpha/beta hydrolase"/>
    <property type="match status" value="1"/>
</dbReference>
<organism evidence="2 3">
    <name type="scientific">Rhodococcus rhodochrous J3</name>
    <dbReference type="NCBI Taxonomy" id="903528"/>
    <lineage>
        <taxon>Bacteria</taxon>
        <taxon>Bacillati</taxon>
        <taxon>Actinomycetota</taxon>
        <taxon>Actinomycetes</taxon>
        <taxon>Mycobacteriales</taxon>
        <taxon>Nocardiaceae</taxon>
        <taxon>Rhodococcus</taxon>
    </lineage>
</organism>
<keyword evidence="3" id="KW-1185">Reference proteome</keyword>
<dbReference type="SUPFAM" id="SSF53474">
    <property type="entry name" value="alpha/beta-Hydrolases"/>
    <property type="match status" value="1"/>
</dbReference>
<proteinExistence type="predicted"/>
<dbReference type="EMBL" id="FXAV01000002">
    <property type="protein sequence ID" value="SMG18368.1"/>
    <property type="molecule type" value="Genomic_DNA"/>
</dbReference>
<dbReference type="PANTHER" id="PTHR36837:SF2">
    <property type="entry name" value="POLY(3-HYDROXYALKANOATE) POLYMERASE SUBUNIT PHAC"/>
    <property type="match status" value="1"/>
</dbReference>
<evidence type="ECO:0000313" key="3">
    <source>
        <dbReference type="Proteomes" id="UP000193566"/>
    </source>
</evidence>
<dbReference type="InterPro" id="IPR000073">
    <property type="entry name" value="AB_hydrolase_1"/>
</dbReference>
<evidence type="ECO:0000259" key="1">
    <source>
        <dbReference type="Pfam" id="PF00561"/>
    </source>
</evidence>
<dbReference type="Pfam" id="PF00561">
    <property type="entry name" value="Abhydrolase_1"/>
    <property type="match status" value="1"/>
</dbReference>
<keyword evidence="2" id="KW-0378">Hydrolase</keyword>
<dbReference type="Proteomes" id="UP000193566">
    <property type="component" value="Unassembled WGS sequence"/>
</dbReference>
<comment type="caution">
    <text evidence="2">The sequence shown here is derived from an EMBL/GenBank/DDBJ whole genome shotgun (WGS) entry which is preliminary data.</text>
</comment>
<dbReference type="InterPro" id="IPR029058">
    <property type="entry name" value="AB_hydrolase_fold"/>
</dbReference>
<sequence>MQCMLTPTPARIAAAPFRLGTAAIAGWSGYLAGLVRRGATPCTLVSDANRYSRALTSATPPRWTTDWPVVCRWSLGALRDCSTPDPARDEIPTLLLPPQAGTHSCIVDHSADRSQVEALRAGGLTRLHCLDWAPATPATDDCSIDEHLAVVAEAVDHLGGRVNLIGDSQGGWLGTIYAALHPERVHSLTVAGAPIDFHVDQPALSVLAHAPRGAAATTIDFWYGAARAVGVPTTDPIGEIERAMTLLGLLHDPDEVARWEAERHWFTWKQEIPSAFREWIMRHLFVGNELVAGTLKAEGRVVDLSAVECPVHLIAGSADPIATPRQVTALAEHVSTPPERITTTIADAGHIGLFIGRRALTEVWTPHARRVAASA</sequence>
<dbReference type="GO" id="GO:0016787">
    <property type="term" value="F:hydrolase activity"/>
    <property type="evidence" value="ECO:0007669"/>
    <property type="project" value="UniProtKB-KW"/>
</dbReference>
<feature type="domain" description="AB hydrolase-1" evidence="1">
    <location>
        <begin position="136"/>
        <end position="354"/>
    </location>
</feature>
<name>A0ABY1M868_RHORH</name>
<dbReference type="PANTHER" id="PTHR36837">
    <property type="entry name" value="POLY(3-HYDROXYALKANOATE) POLYMERASE SUBUNIT PHAC"/>
    <property type="match status" value="1"/>
</dbReference>
<evidence type="ECO:0000313" key="2">
    <source>
        <dbReference type="EMBL" id="SMG18368.1"/>
    </source>
</evidence>